<dbReference type="GeneID" id="111017809"/>
<dbReference type="PANTHER" id="PTHR48475:SF2">
    <property type="entry name" value="RIBONUCLEASE H"/>
    <property type="match status" value="1"/>
</dbReference>
<name>A0A6J1D6M1_MOMCH</name>
<dbReference type="OrthoDB" id="1928766at2759"/>
<dbReference type="InterPro" id="IPR001584">
    <property type="entry name" value="Integrase_cat-core"/>
</dbReference>
<dbReference type="PROSITE" id="PS50994">
    <property type="entry name" value="INTEGRASE"/>
    <property type="match status" value="1"/>
</dbReference>
<dbReference type="Pfam" id="PF00665">
    <property type="entry name" value="rve"/>
    <property type="match status" value="1"/>
</dbReference>
<dbReference type="KEGG" id="mcha:111017809"/>
<protein>
    <submittedName>
        <fullName evidence="3">Uncharacterized protein LOC111017809</fullName>
    </submittedName>
</protein>
<feature type="domain" description="Integrase catalytic" evidence="1">
    <location>
        <begin position="351"/>
        <end position="516"/>
    </location>
</feature>
<dbReference type="AlphaFoldDB" id="A0A6J1D6M1"/>
<sequence length="559" mass="63197">MAEFVVIDRRSAYNAIFGRPVIHSLRAVPSTLHQALKYSTPNGVGIVRGEQRMSRECYASALKGLSVCALEEQAGWDKSLESKADLPQVGKREFFATTEELELVPLLSPERQVSIGTKLGATDREEFINFLRTNSNVFAWSHENMPGIDPKIMAEYEALLAGLRVAKGLRAVHIKVFSDSQLVVNQIREKYQAKDSRMEKYLTKVRSHLAQLKTYEVNQVPRSENSNADALAKLASAYETDLARSVPVEILDNPSILEPDLMEVDTPTPSWMDLIVEFIKGNLPQDPKEHKKMARKVAQFILRDGALYRQGFSLPLLKCVTPEDGNYIIREIHEGVCGNHSGARHYPSASRAAHPYLGPMAIRTMGGGYHRSFFSWQRANQFAGVTVDYFTKWAEAEALFHITETRVTSFIWTDIVCRFGIPNAIVTDNGKQFDNAKFKDFCRRLGISHLSSSPAHPKANGQVEAINKIIKRGLKMRLDSRKGRWAEELPEVLWSYRTTPRESTGETQFSLTFDSEAVVPVEIGMPTDRVEQYEPTRNEEELLLDLDLLEEKGRWLSYD</sequence>
<dbReference type="CDD" id="cd09279">
    <property type="entry name" value="RNase_HI_like"/>
    <property type="match status" value="1"/>
</dbReference>
<evidence type="ECO:0000259" key="1">
    <source>
        <dbReference type="PROSITE" id="PS50994"/>
    </source>
</evidence>
<evidence type="ECO:0000313" key="2">
    <source>
        <dbReference type="Proteomes" id="UP000504603"/>
    </source>
</evidence>
<dbReference type="GO" id="GO:0004523">
    <property type="term" value="F:RNA-DNA hybrid ribonuclease activity"/>
    <property type="evidence" value="ECO:0007669"/>
    <property type="project" value="InterPro"/>
</dbReference>
<accession>A0A6J1D6M1</accession>
<dbReference type="SUPFAM" id="SSF53098">
    <property type="entry name" value="Ribonuclease H-like"/>
    <property type="match status" value="2"/>
</dbReference>
<dbReference type="InterPro" id="IPR012337">
    <property type="entry name" value="RNaseH-like_sf"/>
</dbReference>
<organism evidence="2 3">
    <name type="scientific">Momordica charantia</name>
    <name type="common">Bitter gourd</name>
    <name type="synonym">Balsam pear</name>
    <dbReference type="NCBI Taxonomy" id="3673"/>
    <lineage>
        <taxon>Eukaryota</taxon>
        <taxon>Viridiplantae</taxon>
        <taxon>Streptophyta</taxon>
        <taxon>Embryophyta</taxon>
        <taxon>Tracheophyta</taxon>
        <taxon>Spermatophyta</taxon>
        <taxon>Magnoliopsida</taxon>
        <taxon>eudicotyledons</taxon>
        <taxon>Gunneridae</taxon>
        <taxon>Pentapetalae</taxon>
        <taxon>rosids</taxon>
        <taxon>fabids</taxon>
        <taxon>Cucurbitales</taxon>
        <taxon>Cucurbitaceae</taxon>
        <taxon>Momordiceae</taxon>
        <taxon>Momordica</taxon>
    </lineage>
</organism>
<keyword evidence="2" id="KW-1185">Reference proteome</keyword>
<dbReference type="InterPro" id="IPR002156">
    <property type="entry name" value="RNaseH_domain"/>
</dbReference>
<dbReference type="InterPro" id="IPR036397">
    <property type="entry name" value="RNaseH_sf"/>
</dbReference>
<dbReference type="PANTHER" id="PTHR48475">
    <property type="entry name" value="RIBONUCLEASE H"/>
    <property type="match status" value="1"/>
</dbReference>
<evidence type="ECO:0000313" key="3">
    <source>
        <dbReference type="RefSeq" id="XP_022149378.1"/>
    </source>
</evidence>
<proteinExistence type="predicted"/>
<dbReference type="RefSeq" id="XP_022149378.1">
    <property type="nucleotide sequence ID" value="XM_022293686.1"/>
</dbReference>
<gene>
    <name evidence="3" type="primary">LOC111017809</name>
</gene>
<dbReference type="Proteomes" id="UP000504603">
    <property type="component" value="Unplaced"/>
</dbReference>
<dbReference type="Pfam" id="PF13456">
    <property type="entry name" value="RVT_3"/>
    <property type="match status" value="1"/>
</dbReference>
<dbReference type="GO" id="GO:0015074">
    <property type="term" value="P:DNA integration"/>
    <property type="evidence" value="ECO:0007669"/>
    <property type="project" value="InterPro"/>
</dbReference>
<dbReference type="Gene3D" id="3.30.420.10">
    <property type="entry name" value="Ribonuclease H-like superfamily/Ribonuclease H"/>
    <property type="match status" value="2"/>
</dbReference>
<reference evidence="3" key="1">
    <citation type="submission" date="2025-08" db="UniProtKB">
        <authorList>
            <consortium name="RefSeq"/>
        </authorList>
    </citation>
    <scope>IDENTIFICATION</scope>
    <source>
        <strain evidence="3">OHB3-1</strain>
    </source>
</reference>
<dbReference type="GO" id="GO:0003676">
    <property type="term" value="F:nucleic acid binding"/>
    <property type="evidence" value="ECO:0007669"/>
    <property type="project" value="InterPro"/>
</dbReference>